<evidence type="ECO:0000259" key="3">
    <source>
        <dbReference type="PROSITE" id="PS50198"/>
    </source>
</evidence>
<dbReference type="HOGENOM" id="CLU_034646_5_3_0"/>
<proteinExistence type="predicted"/>
<keyword evidence="1" id="KW-0697">Rotamase</keyword>
<dbReference type="OrthoDB" id="14196at2"/>
<feature type="signal peptide" evidence="2">
    <location>
        <begin position="1"/>
        <end position="23"/>
    </location>
</feature>
<reference evidence="5" key="1">
    <citation type="submission" date="2010-05" db="EMBL/GenBank/DDBJ databases">
        <title>The complete genome of Truepera radiovictris DSM 17093.</title>
        <authorList>
            <consortium name="US DOE Joint Genome Institute (JGI-PGF)"/>
            <person name="Lucas S."/>
            <person name="Copeland A."/>
            <person name="Lapidus A."/>
            <person name="Glavina del Rio T."/>
            <person name="Dalin E."/>
            <person name="Tice H."/>
            <person name="Bruce D."/>
            <person name="Goodwin L."/>
            <person name="Pitluck S."/>
            <person name="Kyrpides N."/>
            <person name="Mavromatis K."/>
            <person name="Ovchinnikova G."/>
            <person name="Munk A.C."/>
            <person name="Detter J.C."/>
            <person name="Han C."/>
            <person name="Tapia R."/>
            <person name="Land M."/>
            <person name="Hauser L."/>
            <person name="Markowitz V."/>
            <person name="Cheng J.-F."/>
            <person name="Hugenholtz P."/>
            <person name="Woyke T."/>
            <person name="Wu D."/>
            <person name="Tindall B."/>
            <person name="Pomrenke H.G."/>
            <person name="Brambilla E."/>
            <person name="Klenk H.-P."/>
            <person name="Eisen J.A."/>
        </authorList>
    </citation>
    <scope>NUCLEOTIDE SEQUENCE [LARGE SCALE GENOMIC DNA]</scope>
    <source>
        <strain evidence="5">DSM 17093 / CIP 108686 / LMG 22925 / RQ-24</strain>
    </source>
</reference>
<dbReference type="PROSITE" id="PS50198">
    <property type="entry name" value="PPIC_PPIASE_2"/>
    <property type="match status" value="1"/>
</dbReference>
<dbReference type="eggNOG" id="COG0760">
    <property type="taxonomic scope" value="Bacteria"/>
</dbReference>
<accession>D7CWR6</accession>
<dbReference type="AlphaFoldDB" id="D7CWR6"/>
<dbReference type="Pfam" id="PF13624">
    <property type="entry name" value="SurA_N_3"/>
    <property type="match status" value="1"/>
</dbReference>
<organism evidence="4 5">
    <name type="scientific">Truepera radiovictrix (strain DSM 17093 / CIP 108686 / LMG 22925 / RQ-24)</name>
    <dbReference type="NCBI Taxonomy" id="649638"/>
    <lineage>
        <taxon>Bacteria</taxon>
        <taxon>Thermotogati</taxon>
        <taxon>Deinococcota</taxon>
        <taxon>Deinococci</taxon>
        <taxon>Trueperales</taxon>
        <taxon>Trueperaceae</taxon>
        <taxon>Truepera</taxon>
    </lineage>
</organism>
<dbReference type="PANTHER" id="PTHR47245:SF2">
    <property type="entry name" value="PEPTIDYL-PROLYL CIS-TRANS ISOMERASE HP_0175-RELATED"/>
    <property type="match status" value="1"/>
</dbReference>
<dbReference type="InterPro" id="IPR023058">
    <property type="entry name" value="PPIase_PpiC_CS"/>
</dbReference>
<dbReference type="SUPFAM" id="SSF109998">
    <property type="entry name" value="Triger factor/SurA peptide-binding domain-like"/>
    <property type="match status" value="1"/>
</dbReference>
<name>D7CWR6_TRURR</name>
<evidence type="ECO:0000256" key="1">
    <source>
        <dbReference type="PROSITE-ProRule" id="PRU00278"/>
    </source>
</evidence>
<dbReference type="InterPro" id="IPR000297">
    <property type="entry name" value="PPIase_PpiC"/>
</dbReference>
<dbReference type="PROSITE" id="PS01096">
    <property type="entry name" value="PPIC_PPIASE_1"/>
    <property type="match status" value="1"/>
</dbReference>
<keyword evidence="5" id="KW-1185">Reference proteome</keyword>
<evidence type="ECO:0000313" key="4">
    <source>
        <dbReference type="EMBL" id="ADI13157.1"/>
    </source>
</evidence>
<reference evidence="4 5" key="2">
    <citation type="journal article" date="2011" name="Stand. Genomic Sci.">
        <title>Complete genome sequence of Truepera radiovictrix type strain (RQ-24).</title>
        <authorList>
            <person name="Ivanova N."/>
            <person name="Rohde C."/>
            <person name="Munk C."/>
            <person name="Nolan M."/>
            <person name="Lucas S."/>
            <person name="Del Rio T.G."/>
            <person name="Tice H."/>
            <person name="Deshpande S."/>
            <person name="Cheng J.F."/>
            <person name="Tapia R."/>
            <person name="Han C."/>
            <person name="Goodwin L."/>
            <person name="Pitluck S."/>
            <person name="Liolios K."/>
            <person name="Mavromatis K."/>
            <person name="Mikhailova N."/>
            <person name="Pati A."/>
            <person name="Chen A."/>
            <person name="Palaniappan K."/>
            <person name="Land M."/>
            <person name="Hauser L."/>
            <person name="Chang Y.J."/>
            <person name="Jeffries C.D."/>
            <person name="Brambilla E."/>
            <person name="Rohde M."/>
            <person name="Goker M."/>
            <person name="Tindall B.J."/>
            <person name="Woyke T."/>
            <person name="Bristow J."/>
            <person name="Eisen J.A."/>
            <person name="Markowitz V."/>
            <person name="Hugenholtz P."/>
            <person name="Kyrpides N.C."/>
            <person name="Klenk H.P."/>
            <person name="Lapidus A."/>
        </authorList>
    </citation>
    <scope>NUCLEOTIDE SEQUENCE [LARGE SCALE GENOMIC DNA]</scope>
    <source>
        <strain evidence="5">DSM 17093 / CIP 108686 / LMG 22925 / RQ-24</strain>
    </source>
</reference>
<dbReference type="InterPro" id="IPR027304">
    <property type="entry name" value="Trigger_fact/SurA_dom_sf"/>
</dbReference>
<dbReference type="Pfam" id="PF13145">
    <property type="entry name" value="Rotamase_2"/>
    <property type="match status" value="1"/>
</dbReference>
<dbReference type="Proteomes" id="UP000000379">
    <property type="component" value="Chromosome"/>
</dbReference>
<protein>
    <submittedName>
        <fullName evidence="4">PpiC-type peptidyl-prolyl cis-trans isomerase</fullName>
    </submittedName>
</protein>
<keyword evidence="1 4" id="KW-0413">Isomerase</keyword>
<gene>
    <name evidence="4" type="ordered locus">Trad_0014</name>
</gene>
<feature type="chain" id="PRO_5007913273" evidence="2">
    <location>
        <begin position="24"/>
        <end position="398"/>
    </location>
</feature>
<sequence>MVYKRFALLAALVLLAGVLFVVAQPMGGAAATGGADGAATGGAVSGGAMTGGAMTSGAAAEDPDAVVLELGGERVSAGDFEGRFNIALRNLAAQQGIPLDPVTLAQFGTLKPAFLEQFATERALLQEAEARGLAPADEAVEAELEQARAAAGENYEALLAQGGFEDEAALRELIYESLALQGLVDALEAEVEVGDEAVSAYYEANQAQFERSEEVCARHILVEDEATAEALLTRLEAGEDFGELARDNSTDPGSAPEGGDLGCLPRGVTVPEFEEAAFATEVGETTGPVRSDFGYHLIRVYERNPAETAPLEEVRSQIEGQLRNEGLNERIASLVEASGVQTYPENLLSAAPEAPTPLPGEAMTGGAMTGGAMTGGAMTGGAMTGGALPEGAQTGGGQ</sequence>
<dbReference type="Gene3D" id="3.10.50.40">
    <property type="match status" value="1"/>
</dbReference>
<dbReference type="PANTHER" id="PTHR47245">
    <property type="entry name" value="PEPTIDYLPROLYL ISOMERASE"/>
    <property type="match status" value="1"/>
</dbReference>
<dbReference type="EMBL" id="CP002049">
    <property type="protein sequence ID" value="ADI13157.1"/>
    <property type="molecule type" value="Genomic_DNA"/>
</dbReference>
<dbReference type="RefSeq" id="WP_013176537.1">
    <property type="nucleotide sequence ID" value="NC_014221.1"/>
</dbReference>
<dbReference type="GO" id="GO:0003755">
    <property type="term" value="F:peptidyl-prolyl cis-trans isomerase activity"/>
    <property type="evidence" value="ECO:0007669"/>
    <property type="project" value="UniProtKB-KW"/>
</dbReference>
<feature type="domain" description="PpiC" evidence="3">
    <location>
        <begin position="212"/>
        <end position="302"/>
    </location>
</feature>
<evidence type="ECO:0000256" key="2">
    <source>
        <dbReference type="SAM" id="SignalP"/>
    </source>
</evidence>
<dbReference type="SUPFAM" id="SSF54534">
    <property type="entry name" value="FKBP-like"/>
    <property type="match status" value="1"/>
</dbReference>
<dbReference type="STRING" id="649638.Trad_0014"/>
<dbReference type="InterPro" id="IPR046357">
    <property type="entry name" value="PPIase_dom_sf"/>
</dbReference>
<keyword evidence="2" id="KW-0732">Signal</keyword>
<dbReference type="InterPro" id="IPR050245">
    <property type="entry name" value="PrsA_foldase"/>
</dbReference>
<dbReference type="KEGG" id="tra:Trad_0014"/>
<evidence type="ECO:0000313" key="5">
    <source>
        <dbReference type="Proteomes" id="UP000000379"/>
    </source>
</evidence>